<dbReference type="RefSeq" id="XP_007400327.1">
    <property type="nucleotide sequence ID" value="XM_007400265.1"/>
</dbReference>
<proteinExistence type="predicted"/>
<dbReference type="Proteomes" id="UP000008370">
    <property type="component" value="Unassembled WGS sequence"/>
</dbReference>
<evidence type="ECO:0000313" key="2">
    <source>
        <dbReference type="Proteomes" id="UP000008370"/>
    </source>
</evidence>
<name>K5VWI3_PHACS</name>
<protein>
    <submittedName>
        <fullName evidence="1">Uncharacterized protein</fullName>
    </submittedName>
</protein>
<dbReference type="STRING" id="650164.K5VWI3"/>
<dbReference type="OrthoDB" id="2794817at2759"/>
<accession>K5VWI3</accession>
<gene>
    <name evidence="1" type="ORF">PHACADRAFT_187748</name>
</gene>
<dbReference type="KEGG" id="pco:PHACADRAFT_187748"/>
<evidence type="ECO:0000313" key="1">
    <source>
        <dbReference type="EMBL" id="EKM51175.1"/>
    </source>
</evidence>
<dbReference type="AlphaFoldDB" id="K5VWI3"/>
<dbReference type="HOGENOM" id="CLU_1267284_0_0_1"/>
<keyword evidence="2" id="KW-1185">Reference proteome</keyword>
<organism evidence="1 2">
    <name type="scientific">Phanerochaete carnosa (strain HHB-10118-sp)</name>
    <name type="common">White-rot fungus</name>
    <name type="synonym">Peniophora carnosa</name>
    <dbReference type="NCBI Taxonomy" id="650164"/>
    <lineage>
        <taxon>Eukaryota</taxon>
        <taxon>Fungi</taxon>
        <taxon>Dikarya</taxon>
        <taxon>Basidiomycota</taxon>
        <taxon>Agaricomycotina</taxon>
        <taxon>Agaricomycetes</taxon>
        <taxon>Polyporales</taxon>
        <taxon>Phanerochaetaceae</taxon>
        <taxon>Phanerochaete</taxon>
    </lineage>
</organism>
<dbReference type="InParanoid" id="K5VWI3"/>
<reference evidence="1 2" key="1">
    <citation type="journal article" date="2012" name="BMC Genomics">
        <title>Comparative genomics of the white-rot fungi, Phanerochaete carnosa and P. chrysosporium, to elucidate the genetic basis of the distinct wood types they colonize.</title>
        <authorList>
            <person name="Suzuki H."/>
            <person name="MacDonald J."/>
            <person name="Syed K."/>
            <person name="Salamov A."/>
            <person name="Hori C."/>
            <person name="Aerts A."/>
            <person name="Henrissat B."/>
            <person name="Wiebenga A."/>
            <person name="vanKuyk P.A."/>
            <person name="Barry K."/>
            <person name="Lindquist E."/>
            <person name="LaButti K."/>
            <person name="Lapidus A."/>
            <person name="Lucas S."/>
            <person name="Coutinho P."/>
            <person name="Gong Y."/>
            <person name="Samejima M."/>
            <person name="Mahadevan R."/>
            <person name="Abou-Zaid M."/>
            <person name="de Vries R.P."/>
            <person name="Igarashi K."/>
            <person name="Yadav J.S."/>
            <person name="Grigoriev I.V."/>
            <person name="Master E.R."/>
        </authorList>
    </citation>
    <scope>NUCLEOTIDE SEQUENCE [LARGE SCALE GENOMIC DNA]</scope>
    <source>
        <strain evidence="1 2">HHB-10118-sp</strain>
    </source>
</reference>
<sequence>MSGFVNVDGPLCRYYHQTFLRATGVPDPKGENSSNDLPKDVDNARIWWEGDVDVSGVNISFMRVPDDGKAYALPAGLSKFPLFNAADFADRLPRSIVAEGGILMSMHQCEAMWMKFRVLGDFAAYAVKISAGGLNALTGLPRNAIAVNKQDYLAIREDGRGQPMVLAPKRDTSDVRPQALHPSVLIFTDYSRLQNLWPCHSEKVQAWNRNLPDRRLVS</sequence>
<dbReference type="GeneID" id="18910452"/>
<dbReference type="EMBL" id="JH930477">
    <property type="protein sequence ID" value="EKM51175.1"/>
    <property type="molecule type" value="Genomic_DNA"/>
</dbReference>